<keyword evidence="6 13" id="KW-0479">Metal-binding</keyword>
<feature type="binding site" evidence="13">
    <location>
        <position position="225"/>
    </location>
    <ligand>
        <name>[4Fe-4S] cluster</name>
        <dbReference type="ChEBI" id="CHEBI:49883"/>
    </ligand>
</feature>
<evidence type="ECO:0000256" key="8">
    <source>
        <dbReference type="ARBA" id="ARBA00022840"/>
    </source>
</evidence>
<dbReference type="AlphaFoldDB" id="A0A6I1ERV6"/>
<feature type="compositionally biased region" description="Basic and acidic residues" evidence="15">
    <location>
        <begin position="17"/>
        <end position="27"/>
    </location>
</feature>
<evidence type="ECO:0000256" key="9">
    <source>
        <dbReference type="ARBA" id="ARBA00022842"/>
    </source>
</evidence>
<comment type="cofactor">
    <cofactor evidence="13">
        <name>Mg(2+)</name>
        <dbReference type="ChEBI" id="CHEBI:18420"/>
    </cofactor>
</comment>
<feature type="binding site" evidence="13">
    <location>
        <position position="134"/>
    </location>
    <ligand>
        <name>[4Fe-4S] cluster</name>
        <dbReference type="ChEBI" id="CHEBI:49883"/>
    </ligand>
</feature>
<evidence type="ECO:0000256" key="11">
    <source>
        <dbReference type="ARBA" id="ARBA00023004"/>
    </source>
</evidence>
<evidence type="ECO:0000256" key="3">
    <source>
        <dbReference type="ARBA" id="ARBA00022555"/>
    </source>
</evidence>
<keyword evidence="5 13" id="KW-0819">tRNA processing</keyword>
<organism evidence="17 18">
    <name type="scientific">Sutterella seckii</name>
    <dbReference type="NCBI Taxonomy" id="1944635"/>
    <lineage>
        <taxon>Bacteria</taxon>
        <taxon>Pseudomonadati</taxon>
        <taxon>Pseudomonadota</taxon>
        <taxon>Betaproteobacteria</taxon>
        <taxon>Burkholderiales</taxon>
        <taxon>Sutterellaceae</taxon>
        <taxon>Sutterella</taxon>
    </lineage>
</organism>
<comment type="similarity">
    <text evidence="13">Belongs to the TtcA family.</text>
</comment>
<evidence type="ECO:0000256" key="2">
    <source>
        <dbReference type="ARBA" id="ARBA00022490"/>
    </source>
</evidence>
<keyword evidence="10 13" id="KW-0694">RNA-binding</keyword>
<evidence type="ECO:0000313" key="17">
    <source>
        <dbReference type="EMBL" id="KAB7663335.1"/>
    </source>
</evidence>
<dbReference type="GO" id="GO:0016783">
    <property type="term" value="F:sulfurtransferase activity"/>
    <property type="evidence" value="ECO:0007669"/>
    <property type="project" value="UniProtKB-UniRule"/>
</dbReference>
<dbReference type="PANTHER" id="PTHR43686:SF1">
    <property type="entry name" value="AMINOTRAN_5 DOMAIN-CONTAINING PROTEIN"/>
    <property type="match status" value="1"/>
</dbReference>
<protein>
    <recommendedName>
        <fullName evidence="13">tRNA-cytidine(32) 2-sulfurtransferase</fullName>
        <ecNumber evidence="13">2.8.1.-</ecNumber>
    </recommendedName>
    <alternativeName>
        <fullName evidence="13">Two-thiocytidine biosynthesis protein A</fullName>
    </alternativeName>
    <alternativeName>
        <fullName evidence="13">tRNA 2-thiocytidine biosynthesis protein TtcA</fullName>
    </alternativeName>
</protein>
<feature type="compositionally biased region" description="Polar residues" evidence="15">
    <location>
        <begin position="1"/>
        <end position="15"/>
    </location>
</feature>
<keyword evidence="9 13" id="KW-0460">Magnesium</keyword>
<keyword evidence="4 13" id="KW-0808">Transferase</keyword>
<accession>A0A6I1ERV6</accession>
<name>A0A6I1ERV6_9BURK</name>
<dbReference type="GO" id="GO:0005737">
    <property type="term" value="C:cytoplasm"/>
    <property type="evidence" value="ECO:0007669"/>
    <property type="project" value="UniProtKB-SubCell"/>
</dbReference>
<dbReference type="GO" id="GO:0051539">
    <property type="term" value="F:4 iron, 4 sulfur cluster binding"/>
    <property type="evidence" value="ECO:0007669"/>
    <property type="project" value="UniProtKB-UniRule"/>
</dbReference>
<keyword evidence="8 13" id="KW-0067">ATP-binding</keyword>
<dbReference type="OrthoDB" id="9801054at2"/>
<evidence type="ECO:0000256" key="13">
    <source>
        <dbReference type="HAMAP-Rule" id="MF_01850"/>
    </source>
</evidence>
<dbReference type="GO" id="GO:0000049">
    <property type="term" value="F:tRNA binding"/>
    <property type="evidence" value="ECO:0007669"/>
    <property type="project" value="UniProtKB-KW"/>
</dbReference>
<comment type="subunit">
    <text evidence="13">Homodimer.</text>
</comment>
<dbReference type="InterPro" id="IPR011063">
    <property type="entry name" value="TilS/TtcA_N"/>
</dbReference>
<comment type="cofactor">
    <cofactor evidence="13">
        <name>[4Fe-4S] cluster</name>
        <dbReference type="ChEBI" id="CHEBI:49883"/>
    </cofactor>
    <text evidence="13">Binds 1 [4Fe-4S] cluster per subunit. The cluster is chelated by three Cys residues, the fourth Fe has a free coordination site that may bind a sulfur atom transferred from the persulfide of IscS.</text>
</comment>
<dbReference type="EMBL" id="WEHX01000001">
    <property type="protein sequence ID" value="KAB7663335.1"/>
    <property type="molecule type" value="Genomic_DNA"/>
</dbReference>
<feature type="binding site" evidence="14">
    <location>
        <position position="63"/>
    </location>
    <ligand>
        <name>ATP</name>
        <dbReference type="ChEBI" id="CHEBI:30616"/>
    </ligand>
</feature>
<feature type="region of interest" description="Disordered" evidence="15">
    <location>
        <begin position="1"/>
        <end position="27"/>
    </location>
</feature>
<feature type="short sequence motif" description="PP-loop motif" evidence="13">
    <location>
        <begin position="59"/>
        <end position="64"/>
    </location>
</feature>
<evidence type="ECO:0000256" key="10">
    <source>
        <dbReference type="ARBA" id="ARBA00022884"/>
    </source>
</evidence>
<feature type="domain" description="tRNA(Ile)-lysidine/2-thiocytidine synthase N-terminal" evidence="16">
    <location>
        <begin position="53"/>
        <end position="214"/>
    </location>
</feature>
<keyword evidence="12 13" id="KW-0411">Iron-sulfur</keyword>
<feature type="binding site" evidence="14">
    <location>
        <position position="89"/>
    </location>
    <ligand>
        <name>ATP</name>
        <dbReference type="ChEBI" id="CHEBI:30616"/>
    </ligand>
</feature>
<dbReference type="InterPro" id="IPR012089">
    <property type="entry name" value="tRNA_Cyd_32_2_STrfase"/>
</dbReference>
<dbReference type="Pfam" id="PF01171">
    <property type="entry name" value="ATP_bind_3"/>
    <property type="match status" value="1"/>
</dbReference>
<dbReference type="GO" id="GO:0005524">
    <property type="term" value="F:ATP binding"/>
    <property type="evidence" value="ECO:0007669"/>
    <property type="project" value="UniProtKB-UniRule"/>
</dbReference>
<dbReference type="CDD" id="cd24138">
    <property type="entry name" value="TtcA-like"/>
    <property type="match status" value="1"/>
</dbReference>
<comment type="miscellaneous">
    <text evidence="13">The thiolation reaction likely consists of two steps: a first activation step by ATP to form an adenylated intermediate of the target base of tRNA, and a second nucleophilic substitution step of the sulfur (S) atom supplied by the hydrosulfide attached to the Fe-S cluster.</text>
</comment>
<dbReference type="RefSeq" id="WP_152157266.1">
    <property type="nucleotide sequence ID" value="NZ_WEHX01000001.1"/>
</dbReference>
<dbReference type="GO" id="GO:0034227">
    <property type="term" value="P:tRNA thio-modification"/>
    <property type="evidence" value="ECO:0007669"/>
    <property type="project" value="UniProtKB-UniRule"/>
</dbReference>
<dbReference type="InterPro" id="IPR014729">
    <property type="entry name" value="Rossmann-like_a/b/a_fold"/>
</dbReference>
<feature type="binding site" evidence="14">
    <location>
        <position position="160"/>
    </location>
    <ligand>
        <name>ATP</name>
        <dbReference type="ChEBI" id="CHEBI:30616"/>
    </ligand>
</feature>
<keyword evidence="11 13" id="KW-0408">Iron</keyword>
<dbReference type="PIRSF" id="PIRSF004976">
    <property type="entry name" value="ATPase_YdaO"/>
    <property type="match status" value="1"/>
</dbReference>
<feature type="binding site" evidence="14">
    <location>
        <begin position="57"/>
        <end position="59"/>
    </location>
    <ligand>
        <name>ATP</name>
        <dbReference type="ChEBI" id="CHEBI:30616"/>
    </ligand>
</feature>
<sequence>MSDTIPIYSTPTGETPPNERNRKSVSQKKLEKRVVRLTAQAITDFGMINEGDKVMVAMSGGKDSYVLLDTLKTLQSRAPIHFDLLAVNVHQHIPHFPLDELKRQLEASGVPYHIEDQDTNSLIQKLIPEGKNVCSLCARLRRGILYRVAREQGCNKIALGHHMDDIVSTLLLNLFYGGRLKAMPPVLMNDRKECVVIRPLAYVREAETEKLAKIRGYPLAAKGICGAGENLKRQEIKALMKSWDREFPGRIYNIFMSLTRVSPSHLMDQRLYDFRNFRFLLPDPSLQATEDE</sequence>
<evidence type="ECO:0000256" key="1">
    <source>
        <dbReference type="ARBA" id="ARBA00022485"/>
    </source>
</evidence>
<evidence type="ECO:0000256" key="14">
    <source>
        <dbReference type="PIRSR" id="PIRSR004976-51"/>
    </source>
</evidence>
<keyword evidence="1 13" id="KW-0004">4Fe-4S</keyword>
<evidence type="ECO:0000256" key="4">
    <source>
        <dbReference type="ARBA" id="ARBA00022679"/>
    </source>
</evidence>
<evidence type="ECO:0000256" key="15">
    <source>
        <dbReference type="SAM" id="MobiDB-lite"/>
    </source>
</evidence>
<comment type="catalytic activity">
    <reaction evidence="13">
        <text>cytidine(32) in tRNA + S-sulfanyl-L-cysteinyl-[cysteine desulfurase] + AH2 + ATP = 2-thiocytidine(32) in tRNA + L-cysteinyl-[cysteine desulfurase] + A + AMP + diphosphate + H(+)</text>
        <dbReference type="Rhea" id="RHEA:57048"/>
        <dbReference type="Rhea" id="RHEA-COMP:10288"/>
        <dbReference type="Rhea" id="RHEA-COMP:12157"/>
        <dbReference type="Rhea" id="RHEA-COMP:12158"/>
        <dbReference type="Rhea" id="RHEA-COMP:14821"/>
        <dbReference type="ChEBI" id="CHEBI:13193"/>
        <dbReference type="ChEBI" id="CHEBI:15378"/>
        <dbReference type="ChEBI" id="CHEBI:17499"/>
        <dbReference type="ChEBI" id="CHEBI:29950"/>
        <dbReference type="ChEBI" id="CHEBI:30616"/>
        <dbReference type="ChEBI" id="CHEBI:33019"/>
        <dbReference type="ChEBI" id="CHEBI:61963"/>
        <dbReference type="ChEBI" id="CHEBI:82748"/>
        <dbReference type="ChEBI" id="CHEBI:141453"/>
        <dbReference type="ChEBI" id="CHEBI:456215"/>
    </reaction>
</comment>
<dbReference type="GO" id="GO:0000287">
    <property type="term" value="F:magnesium ion binding"/>
    <property type="evidence" value="ECO:0007669"/>
    <property type="project" value="UniProtKB-UniRule"/>
</dbReference>
<evidence type="ECO:0000313" key="18">
    <source>
        <dbReference type="Proteomes" id="UP000430564"/>
    </source>
</evidence>
<proteinExistence type="inferred from homology"/>
<evidence type="ECO:0000256" key="6">
    <source>
        <dbReference type="ARBA" id="ARBA00022723"/>
    </source>
</evidence>
<feature type="binding site" evidence="14">
    <location>
        <position position="165"/>
    </location>
    <ligand>
        <name>ATP</name>
        <dbReference type="ChEBI" id="CHEBI:30616"/>
    </ligand>
</feature>
<dbReference type="NCBIfam" id="NF007972">
    <property type="entry name" value="PRK10696.1"/>
    <property type="match status" value="1"/>
</dbReference>
<comment type="pathway">
    <text evidence="13">tRNA modification.</text>
</comment>
<dbReference type="InterPro" id="IPR035107">
    <property type="entry name" value="tRNA_thiolation_TtcA_Ctu1"/>
</dbReference>
<evidence type="ECO:0000256" key="5">
    <source>
        <dbReference type="ARBA" id="ARBA00022694"/>
    </source>
</evidence>
<keyword evidence="7 13" id="KW-0547">Nucleotide-binding</keyword>
<keyword evidence="3 13" id="KW-0820">tRNA-binding</keyword>
<dbReference type="Gene3D" id="3.40.50.620">
    <property type="entry name" value="HUPs"/>
    <property type="match status" value="1"/>
</dbReference>
<evidence type="ECO:0000259" key="16">
    <source>
        <dbReference type="Pfam" id="PF01171"/>
    </source>
</evidence>
<evidence type="ECO:0000256" key="7">
    <source>
        <dbReference type="ARBA" id="ARBA00022741"/>
    </source>
</evidence>
<comment type="caution">
    <text evidence="17">The sequence shown here is derived from an EMBL/GenBank/DDBJ whole genome shotgun (WGS) entry which is preliminary data.</text>
</comment>
<dbReference type="Proteomes" id="UP000430564">
    <property type="component" value="Unassembled WGS sequence"/>
</dbReference>
<comment type="function">
    <text evidence="13">Catalyzes the ATP-dependent 2-thiolation of cytidine in position 32 of tRNA, to form 2-thiocytidine (s(2)C32). The sulfur atoms are provided by the cysteine/cysteine desulfurase (IscS) system.</text>
</comment>
<evidence type="ECO:0000256" key="12">
    <source>
        <dbReference type="ARBA" id="ARBA00023014"/>
    </source>
</evidence>
<keyword evidence="2 13" id="KW-0963">Cytoplasm</keyword>
<gene>
    <name evidence="13 17" type="primary">ttcA</name>
    <name evidence="17" type="ORF">GBM95_00380</name>
</gene>
<dbReference type="PANTHER" id="PTHR43686">
    <property type="entry name" value="SULFURTRANSFERASE-RELATED"/>
    <property type="match status" value="1"/>
</dbReference>
<feature type="binding site" evidence="13">
    <location>
        <position position="137"/>
    </location>
    <ligand>
        <name>[4Fe-4S] cluster</name>
        <dbReference type="ChEBI" id="CHEBI:49883"/>
    </ligand>
</feature>
<dbReference type="HAMAP" id="MF_01850">
    <property type="entry name" value="TtcA"/>
    <property type="match status" value="1"/>
</dbReference>
<comment type="subcellular location">
    <subcellularLocation>
        <location evidence="13">Cytoplasm</location>
    </subcellularLocation>
</comment>
<dbReference type="SUPFAM" id="SSF52402">
    <property type="entry name" value="Adenine nucleotide alpha hydrolases-like"/>
    <property type="match status" value="1"/>
</dbReference>
<dbReference type="EC" id="2.8.1.-" evidence="13"/>
<reference evidence="17 18" key="1">
    <citation type="submission" date="2019-10" db="EMBL/GenBank/DDBJ databases">
        <title>Genome diversity of Sutterella seckii.</title>
        <authorList>
            <person name="Chaplin A.V."/>
            <person name="Sokolova S.R."/>
            <person name="Mosin K.A."/>
            <person name="Ivanova E.L."/>
            <person name="Kochetkova T.O."/>
            <person name="Goltsov A.Y."/>
            <person name="Trofimov D.Y."/>
            <person name="Efimov B.A."/>
        </authorList>
    </citation>
    <scope>NUCLEOTIDE SEQUENCE [LARGE SCALE GENOMIC DNA]</scope>
    <source>
        <strain evidence="17 18">ASD393</strain>
    </source>
</reference>